<evidence type="ECO:0000313" key="2">
    <source>
        <dbReference type="Proteomes" id="UP000219743"/>
    </source>
</evidence>
<protein>
    <submittedName>
        <fullName evidence="1">Uncharacterized protein</fullName>
    </submittedName>
</protein>
<comment type="caution">
    <text evidence="1">The sequence shown here is derived from an EMBL/GenBank/DDBJ whole genome shotgun (WGS) entry which is preliminary data.</text>
</comment>
<dbReference type="Proteomes" id="UP000219743">
    <property type="component" value="Unassembled WGS sequence"/>
</dbReference>
<name>A0A9X6VKE9_BACCE</name>
<dbReference type="EMBL" id="NTRC01000012">
    <property type="protein sequence ID" value="PFD20456.1"/>
    <property type="molecule type" value="Genomic_DNA"/>
</dbReference>
<sequence length="71" mass="7747">MEIRKELTIEVSDSWGDTIVISNSGVLPGTNEKGILIDCVSMNKSSGKVSFTKEDIDEFIEALQKAKEAIS</sequence>
<gene>
    <name evidence="1" type="ORF">CN263_17270</name>
</gene>
<organism evidence="1 2">
    <name type="scientific">Bacillus cereus</name>
    <dbReference type="NCBI Taxonomy" id="1396"/>
    <lineage>
        <taxon>Bacteria</taxon>
        <taxon>Bacillati</taxon>
        <taxon>Bacillota</taxon>
        <taxon>Bacilli</taxon>
        <taxon>Bacillales</taxon>
        <taxon>Bacillaceae</taxon>
        <taxon>Bacillus</taxon>
        <taxon>Bacillus cereus group</taxon>
    </lineage>
</organism>
<dbReference type="RefSeq" id="WP_098330378.1">
    <property type="nucleotide sequence ID" value="NZ_NTRC01000012.1"/>
</dbReference>
<dbReference type="AlphaFoldDB" id="A0A9X6VKE9"/>
<evidence type="ECO:0000313" key="1">
    <source>
        <dbReference type="EMBL" id="PFD20456.1"/>
    </source>
</evidence>
<proteinExistence type="predicted"/>
<reference evidence="1 2" key="1">
    <citation type="submission" date="2017-09" db="EMBL/GenBank/DDBJ databases">
        <title>Large-scale bioinformatics analysis of Bacillus genomes uncovers conserved roles of natural products in bacterial physiology.</title>
        <authorList>
            <consortium name="Agbiome Team Llc"/>
            <person name="Bleich R.M."/>
            <person name="Kirk G.J."/>
            <person name="Santa Maria K.C."/>
            <person name="Allen S.E."/>
            <person name="Farag S."/>
            <person name="Shank E.A."/>
            <person name="Bowers A."/>
        </authorList>
    </citation>
    <scope>NUCLEOTIDE SEQUENCE [LARGE SCALE GENOMIC DNA]</scope>
    <source>
        <strain evidence="1 2">AFS024404</strain>
    </source>
</reference>
<accession>A0A9X6VKE9</accession>